<dbReference type="SMART" id="SM00862">
    <property type="entry name" value="Trans_reg_C"/>
    <property type="match status" value="1"/>
</dbReference>
<comment type="caution">
    <text evidence="6">The sequence shown here is derived from an EMBL/GenBank/DDBJ whole genome shotgun (WGS) entry which is preliminary data.</text>
</comment>
<sequence length="241" mass="27746">MEYFTMSNEKHIIIIEDDIMLADLTQNFLEQNQYKVTVFNSANAFLDKAQSLNIDIIICDINLPEMNGFELCELSRKRYNGPFVFLTARKDDADHIQGLSIGADDYINKPVKPPLLLARIKAALRTNERNKSDITSNCIKLENLTIDKDARLLSVNSKPIPLTSDELDLLWLFIAKMNKTLSRDDLFLEVIGRQYDGQDRVIDARVSRLRKKFNAIEDNPYEIKTIWRKGYTFASRGLPPQ</sequence>
<dbReference type="InterPro" id="IPR001867">
    <property type="entry name" value="OmpR/PhoB-type_DNA-bd"/>
</dbReference>
<proteinExistence type="predicted"/>
<evidence type="ECO:0000313" key="7">
    <source>
        <dbReference type="Proteomes" id="UP000315303"/>
    </source>
</evidence>
<dbReference type="PROSITE" id="PS51755">
    <property type="entry name" value="OMPR_PHOB"/>
    <property type="match status" value="1"/>
</dbReference>
<keyword evidence="1 3" id="KW-0238">DNA-binding</keyword>
<organism evidence="6 7">
    <name type="scientific">Litorilituus lipolyticus</name>
    <dbReference type="NCBI Taxonomy" id="2491017"/>
    <lineage>
        <taxon>Bacteria</taxon>
        <taxon>Pseudomonadati</taxon>
        <taxon>Pseudomonadota</taxon>
        <taxon>Gammaproteobacteria</taxon>
        <taxon>Alteromonadales</taxon>
        <taxon>Colwelliaceae</taxon>
        <taxon>Litorilituus</taxon>
    </lineage>
</organism>
<dbReference type="PANTHER" id="PTHR48111">
    <property type="entry name" value="REGULATOR OF RPOS"/>
    <property type="match status" value="1"/>
</dbReference>
<dbReference type="SUPFAM" id="SSF52172">
    <property type="entry name" value="CheY-like"/>
    <property type="match status" value="1"/>
</dbReference>
<feature type="domain" description="OmpR/PhoB-type" evidence="5">
    <location>
        <begin position="136"/>
        <end position="235"/>
    </location>
</feature>
<evidence type="ECO:0000256" key="1">
    <source>
        <dbReference type="ARBA" id="ARBA00023125"/>
    </source>
</evidence>
<dbReference type="GO" id="GO:0006355">
    <property type="term" value="P:regulation of DNA-templated transcription"/>
    <property type="evidence" value="ECO:0007669"/>
    <property type="project" value="InterPro"/>
</dbReference>
<dbReference type="Gene3D" id="6.10.250.690">
    <property type="match status" value="1"/>
</dbReference>
<protein>
    <submittedName>
        <fullName evidence="6">Response regulator transcription factor</fullName>
    </submittedName>
</protein>
<evidence type="ECO:0000256" key="3">
    <source>
        <dbReference type="PROSITE-ProRule" id="PRU01091"/>
    </source>
</evidence>
<evidence type="ECO:0000313" key="6">
    <source>
        <dbReference type="EMBL" id="TPH14568.1"/>
    </source>
</evidence>
<evidence type="ECO:0000259" key="5">
    <source>
        <dbReference type="PROSITE" id="PS51755"/>
    </source>
</evidence>
<dbReference type="CDD" id="cd00383">
    <property type="entry name" value="trans_reg_C"/>
    <property type="match status" value="1"/>
</dbReference>
<evidence type="ECO:0000256" key="2">
    <source>
        <dbReference type="PROSITE-ProRule" id="PRU00169"/>
    </source>
</evidence>
<gene>
    <name evidence="6" type="ORF">EPA86_10710</name>
</gene>
<dbReference type="GO" id="GO:0000156">
    <property type="term" value="F:phosphorelay response regulator activity"/>
    <property type="evidence" value="ECO:0007669"/>
    <property type="project" value="TreeGrafter"/>
</dbReference>
<dbReference type="Gene3D" id="1.10.10.10">
    <property type="entry name" value="Winged helix-like DNA-binding domain superfamily/Winged helix DNA-binding domain"/>
    <property type="match status" value="1"/>
</dbReference>
<dbReference type="Gene3D" id="3.40.50.2300">
    <property type="match status" value="1"/>
</dbReference>
<dbReference type="SMART" id="SM00448">
    <property type="entry name" value="REC"/>
    <property type="match status" value="1"/>
</dbReference>
<feature type="domain" description="Response regulatory" evidence="4">
    <location>
        <begin position="11"/>
        <end position="124"/>
    </location>
</feature>
<dbReference type="GO" id="GO:0005829">
    <property type="term" value="C:cytosol"/>
    <property type="evidence" value="ECO:0007669"/>
    <property type="project" value="TreeGrafter"/>
</dbReference>
<feature type="modified residue" description="4-aspartylphosphate" evidence="2">
    <location>
        <position position="60"/>
    </location>
</feature>
<dbReference type="OrthoDB" id="9802426at2"/>
<dbReference type="Proteomes" id="UP000315303">
    <property type="component" value="Unassembled WGS sequence"/>
</dbReference>
<reference evidence="6 7" key="1">
    <citation type="submission" date="2019-01" db="EMBL/GenBank/DDBJ databases">
        <title>Litorilituus lipolytica sp. nov., isolated from intertidal sand of the Yellow Sea in China.</title>
        <authorList>
            <person name="Liu A."/>
        </authorList>
    </citation>
    <scope>NUCLEOTIDE SEQUENCE [LARGE SCALE GENOMIC DNA]</scope>
    <source>
        <strain evidence="6 7">RZ04</strain>
    </source>
</reference>
<feature type="DNA-binding region" description="OmpR/PhoB-type" evidence="3">
    <location>
        <begin position="136"/>
        <end position="235"/>
    </location>
</feature>
<dbReference type="InterPro" id="IPR011006">
    <property type="entry name" value="CheY-like_superfamily"/>
</dbReference>
<dbReference type="Pfam" id="PF00072">
    <property type="entry name" value="Response_reg"/>
    <property type="match status" value="1"/>
</dbReference>
<keyword evidence="7" id="KW-1185">Reference proteome</keyword>
<dbReference type="EMBL" id="SAWY01000021">
    <property type="protein sequence ID" value="TPH14568.1"/>
    <property type="molecule type" value="Genomic_DNA"/>
</dbReference>
<keyword evidence="2" id="KW-0597">Phosphoprotein</keyword>
<dbReference type="PROSITE" id="PS50110">
    <property type="entry name" value="RESPONSE_REGULATORY"/>
    <property type="match status" value="1"/>
</dbReference>
<name>A0A502KSG1_9GAMM</name>
<accession>A0A502KSG1</accession>
<dbReference type="InterPro" id="IPR036388">
    <property type="entry name" value="WH-like_DNA-bd_sf"/>
</dbReference>
<dbReference type="AlphaFoldDB" id="A0A502KSG1"/>
<dbReference type="InterPro" id="IPR039420">
    <property type="entry name" value="WalR-like"/>
</dbReference>
<evidence type="ECO:0000259" key="4">
    <source>
        <dbReference type="PROSITE" id="PS50110"/>
    </source>
</evidence>
<dbReference type="Pfam" id="PF00486">
    <property type="entry name" value="Trans_reg_C"/>
    <property type="match status" value="1"/>
</dbReference>
<dbReference type="GO" id="GO:0032993">
    <property type="term" value="C:protein-DNA complex"/>
    <property type="evidence" value="ECO:0007669"/>
    <property type="project" value="TreeGrafter"/>
</dbReference>
<dbReference type="GO" id="GO:0000976">
    <property type="term" value="F:transcription cis-regulatory region binding"/>
    <property type="evidence" value="ECO:0007669"/>
    <property type="project" value="TreeGrafter"/>
</dbReference>
<dbReference type="PANTHER" id="PTHR48111:SF47">
    <property type="entry name" value="TRANSCRIPTIONAL REGULATORY PROTEIN RSTA"/>
    <property type="match status" value="1"/>
</dbReference>
<dbReference type="InterPro" id="IPR001789">
    <property type="entry name" value="Sig_transdc_resp-reg_receiver"/>
</dbReference>